<keyword evidence="5" id="KW-0472">Membrane</keyword>
<dbReference type="GO" id="GO:0001680">
    <property type="term" value="P:tRNA 3'-terminal CCA addition"/>
    <property type="evidence" value="ECO:0007669"/>
    <property type="project" value="TreeGrafter"/>
</dbReference>
<keyword evidence="3 4" id="KW-0694">RNA-binding</keyword>
<dbReference type="SUPFAM" id="SSF81891">
    <property type="entry name" value="Poly A polymerase C-terminal region-like"/>
    <property type="match status" value="1"/>
</dbReference>
<keyword evidence="5" id="KW-0812">Transmembrane</keyword>
<accession>A0AAV6I0H2</accession>
<evidence type="ECO:0000313" key="8">
    <source>
        <dbReference type="Proteomes" id="UP000823749"/>
    </source>
</evidence>
<dbReference type="PANTHER" id="PTHR13734">
    <property type="entry name" value="TRNA-NUCLEOTIDYLTRANSFERASE"/>
    <property type="match status" value="1"/>
</dbReference>
<dbReference type="GO" id="GO:0003723">
    <property type="term" value="F:RNA binding"/>
    <property type="evidence" value="ECO:0007669"/>
    <property type="project" value="UniProtKB-KW"/>
</dbReference>
<dbReference type="GO" id="GO:0052929">
    <property type="term" value="F:ATP:3'-cytidine-cytidine-tRNA adenylyltransferase activity"/>
    <property type="evidence" value="ECO:0007669"/>
    <property type="project" value="TreeGrafter"/>
</dbReference>
<dbReference type="Gene3D" id="3.30.460.10">
    <property type="entry name" value="Beta Polymerase, domain 2"/>
    <property type="match status" value="1"/>
</dbReference>
<dbReference type="GO" id="GO:0052927">
    <property type="term" value="F:CC tRNA cytidylyltransferase activity"/>
    <property type="evidence" value="ECO:0007669"/>
    <property type="project" value="TreeGrafter"/>
</dbReference>
<evidence type="ECO:0000256" key="3">
    <source>
        <dbReference type="ARBA" id="ARBA00022884"/>
    </source>
</evidence>
<evidence type="ECO:0000256" key="1">
    <source>
        <dbReference type="ARBA" id="ARBA00007265"/>
    </source>
</evidence>
<dbReference type="EMBL" id="JACTNZ010000012">
    <property type="protein sequence ID" value="KAG5522033.1"/>
    <property type="molecule type" value="Genomic_DNA"/>
</dbReference>
<dbReference type="Proteomes" id="UP000823749">
    <property type="component" value="Chromosome 12"/>
</dbReference>
<keyword evidence="8" id="KW-1185">Reference proteome</keyword>
<feature type="transmembrane region" description="Helical" evidence="5">
    <location>
        <begin position="84"/>
        <end position="106"/>
    </location>
</feature>
<evidence type="ECO:0000256" key="5">
    <source>
        <dbReference type="SAM" id="Phobius"/>
    </source>
</evidence>
<comment type="similarity">
    <text evidence="1 4">Belongs to the tRNA nucleotidyltransferase/poly(A) polymerase family.</text>
</comment>
<keyword evidence="5" id="KW-1133">Transmembrane helix</keyword>
<reference evidence="7" key="1">
    <citation type="submission" date="2020-08" db="EMBL/GenBank/DDBJ databases">
        <title>Plant Genome Project.</title>
        <authorList>
            <person name="Zhang R.-G."/>
        </authorList>
    </citation>
    <scope>NUCLEOTIDE SEQUENCE</scope>
    <source>
        <strain evidence="7">WSP0</strain>
        <tissue evidence="7">Leaf</tissue>
    </source>
</reference>
<organism evidence="7 8">
    <name type="scientific">Rhododendron griersonianum</name>
    <dbReference type="NCBI Taxonomy" id="479676"/>
    <lineage>
        <taxon>Eukaryota</taxon>
        <taxon>Viridiplantae</taxon>
        <taxon>Streptophyta</taxon>
        <taxon>Embryophyta</taxon>
        <taxon>Tracheophyta</taxon>
        <taxon>Spermatophyta</taxon>
        <taxon>Magnoliopsida</taxon>
        <taxon>eudicotyledons</taxon>
        <taxon>Gunneridae</taxon>
        <taxon>Pentapetalae</taxon>
        <taxon>asterids</taxon>
        <taxon>Ericales</taxon>
        <taxon>Ericaceae</taxon>
        <taxon>Ericoideae</taxon>
        <taxon>Rhodoreae</taxon>
        <taxon>Rhododendron</taxon>
    </lineage>
</organism>
<evidence type="ECO:0000256" key="4">
    <source>
        <dbReference type="RuleBase" id="RU003953"/>
    </source>
</evidence>
<dbReference type="Gene3D" id="1.10.3090.10">
    <property type="entry name" value="cca-adding enzyme, domain 2"/>
    <property type="match status" value="1"/>
</dbReference>
<proteinExistence type="inferred from homology"/>
<comment type="caution">
    <text evidence="7">The sequence shown here is derived from an EMBL/GenBank/DDBJ whole genome shotgun (WGS) entry which is preliminary data.</text>
</comment>
<dbReference type="Pfam" id="PF01743">
    <property type="entry name" value="PolyA_pol"/>
    <property type="match status" value="1"/>
</dbReference>
<gene>
    <name evidence="7" type="ORF">RHGRI_034293</name>
</gene>
<evidence type="ECO:0000313" key="7">
    <source>
        <dbReference type="EMBL" id="KAG5522033.1"/>
    </source>
</evidence>
<dbReference type="PANTHER" id="PTHR13734:SF5">
    <property type="entry name" value="CCA TRNA NUCLEOTIDYLTRANSFERASE, MITOCHONDRIAL"/>
    <property type="match status" value="1"/>
</dbReference>
<dbReference type="SUPFAM" id="SSF81301">
    <property type="entry name" value="Nucleotidyltransferase"/>
    <property type="match status" value="1"/>
</dbReference>
<evidence type="ECO:0000256" key="2">
    <source>
        <dbReference type="ARBA" id="ARBA00022679"/>
    </source>
</evidence>
<dbReference type="InterPro" id="IPR043519">
    <property type="entry name" value="NT_sf"/>
</dbReference>
<dbReference type="AlphaFoldDB" id="A0AAV6I0H2"/>
<dbReference type="InterPro" id="IPR002646">
    <property type="entry name" value="PolA_pol_head_dom"/>
</dbReference>
<protein>
    <recommendedName>
        <fullName evidence="6">Poly A polymerase head domain-containing protein</fullName>
    </recommendedName>
</protein>
<evidence type="ECO:0000259" key="6">
    <source>
        <dbReference type="Pfam" id="PF01743"/>
    </source>
</evidence>
<name>A0AAV6I0H2_9ERIC</name>
<sequence length="261" mass="30239">MKVQKSGGEKNIFMDFDFELINQFVSTNLSIFLHGSKKSSPWSLRWDGVGMVLRHSALNGLPCRGLRERIDFCSLSISHYPKSIVLRCLHLFSSLLCVWCGLLFYFRQGSQAVQLRSVCLKRFGTPEEDAYRRDLTINSLFYNINTSVEDFTARDIADLISGRIVTPLPPKETFLDDPLRVLRAIRFVLGYMNPLDLDLRCLYGCRLEPYSAYWILYLQFGKLERWVLDEQRRLGLYATLFLPLRSIAYKVNKSKEVLLLS</sequence>
<keyword evidence="2 4" id="KW-0808">Transferase</keyword>
<feature type="domain" description="Poly A polymerase head" evidence="6">
    <location>
        <begin position="115"/>
        <end position="164"/>
    </location>
</feature>